<organism evidence="7 8">
    <name type="scientific">Sphingomonas oligophenolica</name>
    <dbReference type="NCBI Taxonomy" id="301154"/>
    <lineage>
        <taxon>Bacteria</taxon>
        <taxon>Pseudomonadati</taxon>
        <taxon>Pseudomonadota</taxon>
        <taxon>Alphaproteobacteria</taxon>
        <taxon>Sphingomonadales</taxon>
        <taxon>Sphingomonadaceae</taxon>
        <taxon>Sphingomonas</taxon>
    </lineage>
</organism>
<feature type="compositionally biased region" description="Basic and acidic residues" evidence="5">
    <location>
        <begin position="13"/>
        <end position="25"/>
    </location>
</feature>
<evidence type="ECO:0000256" key="1">
    <source>
        <dbReference type="ARBA" id="ARBA00022741"/>
    </source>
</evidence>
<name>A0A502CKU2_9SPHN</name>
<dbReference type="PROSITE" id="PS51206">
    <property type="entry name" value="SF3_HELICASE_1"/>
    <property type="match status" value="1"/>
</dbReference>
<keyword evidence="2" id="KW-0378">Hydrolase</keyword>
<dbReference type="InterPro" id="IPR014818">
    <property type="entry name" value="Phage/plasmid_primase_P4_C"/>
</dbReference>
<protein>
    <recommendedName>
        <fullName evidence="6">SF3 helicase domain-containing protein</fullName>
    </recommendedName>
</protein>
<sequence>MGNSSLQPALTRRAPDTLGEKFERGSLPDFPKRLRRLRADELEDLLDEVGKRCGFASPHTSAPKAGSDDPNLNREINAAIEQDHRAQWLIDGQLMLDTGRRGQLYLECPFKDGHSSDSGHTETAYFPAETGGFYHGHYKCMHATCAERSCEDFDRALGYPGPDLGELFDAHDSDSEVVIDPRDPMSTARQVYSRRFSRNDQPVLIRSGGSWYEYANSYYRERDEEVVRSAVWQLLETALTVDKLGKKVPARVTSAQISAGMDALKSVTRRLEQPEPCWLDGREGPAPADLVSLRDGLFDLTSRKLLPHTPAFFSLHALPFDAPKKGDRAPRWIAFLEEVWPSDSAAQQTLQEVMGLFLTADTSLQKAFLMVGPRRSGKGVIARVIRMLLGEHNVVGPTMSSLSGNFGLQPLIGKLAALISDARFRHGQYSHAAVERLLLLTGEDTVTVDRKNKEAWTGKMSVRIMITSNEVPKLSDASGAIASRFITLKMSQTFYGKEDPGLTDKLRCELPGIFEWALEGRDRLMERGYFLQPKSGHDLAERLSELGNPVGNFIDECCALDKRGSETIDALYQVYREWCAANGHHPTAKNQFSQDMETACASISRHQPRVGQGGKQVKSFKGIRLQRDSGAGSDDDDDGYI</sequence>
<dbReference type="InterPro" id="IPR045455">
    <property type="entry name" value="NrS-1_pol-like_helicase"/>
</dbReference>
<dbReference type="SUPFAM" id="SSF52540">
    <property type="entry name" value="P-loop containing nucleoside triphosphate hydrolases"/>
    <property type="match status" value="1"/>
</dbReference>
<evidence type="ECO:0000256" key="5">
    <source>
        <dbReference type="SAM" id="MobiDB-lite"/>
    </source>
</evidence>
<keyword evidence="1" id="KW-0547">Nucleotide-binding</keyword>
<feature type="region of interest" description="Disordered" evidence="5">
    <location>
        <begin position="1"/>
        <end position="25"/>
    </location>
</feature>
<dbReference type="Gene3D" id="3.40.50.300">
    <property type="entry name" value="P-loop containing nucleotide triphosphate hydrolases"/>
    <property type="match status" value="1"/>
</dbReference>
<comment type="caution">
    <text evidence="7">The sequence shown here is derived from an EMBL/GenBank/DDBJ whole genome shotgun (WGS) entry which is preliminary data.</text>
</comment>
<keyword evidence="3" id="KW-0347">Helicase</keyword>
<dbReference type="InterPro" id="IPR014015">
    <property type="entry name" value="Helicase_SF3_DNA-vir"/>
</dbReference>
<dbReference type="GO" id="GO:0004386">
    <property type="term" value="F:helicase activity"/>
    <property type="evidence" value="ECO:0007669"/>
    <property type="project" value="UniProtKB-KW"/>
</dbReference>
<dbReference type="AlphaFoldDB" id="A0A502CKU2"/>
<accession>A0A502CKU2</accession>
<dbReference type="Pfam" id="PF08706">
    <property type="entry name" value="D5_N"/>
    <property type="match status" value="1"/>
</dbReference>
<evidence type="ECO:0000256" key="4">
    <source>
        <dbReference type="ARBA" id="ARBA00022840"/>
    </source>
</evidence>
<dbReference type="NCBIfam" id="TIGR01613">
    <property type="entry name" value="primase_Cterm"/>
    <property type="match status" value="1"/>
</dbReference>
<evidence type="ECO:0000256" key="3">
    <source>
        <dbReference type="ARBA" id="ARBA00022806"/>
    </source>
</evidence>
<keyword evidence="4" id="KW-0067">ATP-binding</keyword>
<dbReference type="PANTHER" id="PTHR35372:SF2">
    <property type="entry name" value="SF3 HELICASE DOMAIN-CONTAINING PROTEIN"/>
    <property type="match status" value="1"/>
</dbReference>
<evidence type="ECO:0000313" key="7">
    <source>
        <dbReference type="EMBL" id="TPG13538.1"/>
    </source>
</evidence>
<dbReference type="GO" id="GO:0016787">
    <property type="term" value="F:hydrolase activity"/>
    <property type="evidence" value="ECO:0007669"/>
    <property type="project" value="UniProtKB-KW"/>
</dbReference>
<evidence type="ECO:0000259" key="6">
    <source>
        <dbReference type="PROSITE" id="PS51206"/>
    </source>
</evidence>
<dbReference type="Proteomes" id="UP000318413">
    <property type="component" value="Unassembled WGS sequence"/>
</dbReference>
<dbReference type="EMBL" id="RCZK01000003">
    <property type="protein sequence ID" value="TPG13538.1"/>
    <property type="molecule type" value="Genomic_DNA"/>
</dbReference>
<proteinExistence type="predicted"/>
<dbReference type="InterPro" id="IPR004968">
    <property type="entry name" value="DNA_primase/NTPase_C"/>
</dbReference>
<reference evidence="7 8" key="1">
    <citation type="journal article" date="2019" name="Environ. Microbiol.">
        <title>Species interactions and distinct microbial communities in high Arctic permafrost affected cryosols are associated with the CH4 and CO2 gas fluxes.</title>
        <authorList>
            <person name="Altshuler I."/>
            <person name="Hamel J."/>
            <person name="Turney S."/>
            <person name="Magnuson E."/>
            <person name="Levesque R."/>
            <person name="Greer C."/>
            <person name="Whyte L.G."/>
        </authorList>
    </citation>
    <scope>NUCLEOTIDE SEQUENCE [LARGE SCALE GENOMIC DNA]</scope>
    <source>
        <strain evidence="7 8">S5.1</strain>
    </source>
</reference>
<dbReference type="InterPro" id="IPR051620">
    <property type="entry name" value="ORF904-like_C"/>
</dbReference>
<dbReference type="GO" id="GO:0005524">
    <property type="term" value="F:ATP binding"/>
    <property type="evidence" value="ECO:0007669"/>
    <property type="project" value="UniProtKB-KW"/>
</dbReference>
<dbReference type="Pfam" id="PF03288">
    <property type="entry name" value="Pox_D5"/>
    <property type="match status" value="1"/>
</dbReference>
<feature type="region of interest" description="Disordered" evidence="5">
    <location>
        <begin position="604"/>
        <end position="641"/>
    </location>
</feature>
<gene>
    <name evidence="7" type="ORF">EAH84_04885</name>
</gene>
<dbReference type="InterPro" id="IPR006500">
    <property type="entry name" value="Helicase_put_C_phage/plasmid"/>
</dbReference>
<feature type="domain" description="SF3 helicase" evidence="6">
    <location>
        <begin position="345"/>
        <end position="503"/>
    </location>
</feature>
<dbReference type="OrthoDB" id="9763644at2"/>
<keyword evidence="8" id="KW-1185">Reference proteome</keyword>
<dbReference type="Pfam" id="PF19263">
    <property type="entry name" value="DUF5906"/>
    <property type="match status" value="1"/>
</dbReference>
<evidence type="ECO:0000313" key="8">
    <source>
        <dbReference type="Proteomes" id="UP000318413"/>
    </source>
</evidence>
<dbReference type="InterPro" id="IPR027417">
    <property type="entry name" value="P-loop_NTPase"/>
</dbReference>
<dbReference type="PANTHER" id="PTHR35372">
    <property type="entry name" value="ATP BINDING PROTEIN-RELATED"/>
    <property type="match status" value="1"/>
</dbReference>
<evidence type="ECO:0000256" key="2">
    <source>
        <dbReference type="ARBA" id="ARBA00022801"/>
    </source>
</evidence>